<keyword evidence="3" id="KW-1185">Reference proteome</keyword>
<protein>
    <submittedName>
        <fullName evidence="2">DUF2177 family protein</fullName>
    </submittedName>
</protein>
<dbReference type="Proteomes" id="UP000756530">
    <property type="component" value="Unassembled WGS sequence"/>
</dbReference>
<dbReference type="RefSeq" id="WP_218391065.1">
    <property type="nucleotide sequence ID" value="NZ_JAHUZE010000001.1"/>
</dbReference>
<comment type="caution">
    <text evidence="2">The sequence shown here is derived from an EMBL/GenBank/DDBJ whole genome shotgun (WGS) entry which is preliminary data.</text>
</comment>
<keyword evidence="1" id="KW-0472">Membrane</keyword>
<keyword evidence="1" id="KW-0812">Transmembrane</keyword>
<accession>A0ABS6SZ16</accession>
<dbReference type="InterPro" id="IPR018687">
    <property type="entry name" value="DUF2177_membr"/>
</dbReference>
<evidence type="ECO:0000256" key="1">
    <source>
        <dbReference type="SAM" id="Phobius"/>
    </source>
</evidence>
<dbReference type="EMBL" id="JAHUZE010000001">
    <property type="protein sequence ID" value="MBV7378223.1"/>
    <property type="molecule type" value="Genomic_DNA"/>
</dbReference>
<feature type="transmembrane region" description="Helical" evidence="1">
    <location>
        <begin position="74"/>
        <end position="90"/>
    </location>
</feature>
<sequence length="133" mass="14646">MQIIVLYLVTALVFLGIDAVMLNKVMKPLFEQHLGDWLQLPIRIAPAAVFYLFYVAGLVYLVSWPALKNDAPGQAILPAAIIGAMAYGTYEFTNYATLKLWSPQMVALDVTWGAVLTGFSAWLGVMIVRALPI</sequence>
<reference evidence="2 3" key="1">
    <citation type="submission" date="2021-05" db="EMBL/GenBank/DDBJ databases">
        <title>Culturable bacteria isolated from Daya Bay.</title>
        <authorList>
            <person name="Zheng W."/>
            <person name="Yu S."/>
            <person name="Huang Y."/>
        </authorList>
    </citation>
    <scope>NUCLEOTIDE SEQUENCE [LARGE SCALE GENOMIC DNA]</scope>
    <source>
        <strain evidence="2 3">DP4N28-5</strain>
    </source>
</reference>
<evidence type="ECO:0000313" key="3">
    <source>
        <dbReference type="Proteomes" id="UP000756530"/>
    </source>
</evidence>
<organism evidence="2 3">
    <name type="scientific">Maritimibacter dapengensis</name>
    <dbReference type="NCBI Taxonomy" id="2836868"/>
    <lineage>
        <taxon>Bacteria</taxon>
        <taxon>Pseudomonadati</taxon>
        <taxon>Pseudomonadota</taxon>
        <taxon>Alphaproteobacteria</taxon>
        <taxon>Rhodobacterales</taxon>
        <taxon>Roseobacteraceae</taxon>
        <taxon>Maritimibacter</taxon>
    </lineage>
</organism>
<name>A0ABS6SZ16_9RHOB</name>
<dbReference type="Pfam" id="PF09945">
    <property type="entry name" value="DUF2177"/>
    <property type="match status" value="1"/>
</dbReference>
<gene>
    <name evidence="2" type="ORF">KJP28_04755</name>
</gene>
<feature type="transmembrane region" description="Helical" evidence="1">
    <location>
        <begin position="110"/>
        <end position="131"/>
    </location>
</feature>
<feature type="transmembrane region" description="Helical" evidence="1">
    <location>
        <begin position="43"/>
        <end position="62"/>
    </location>
</feature>
<evidence type="ECO:0000313" key="2">
    <source>
        <dbReference type="EMBL" id="MBV7378223.1"/>
    </source>
</evidence>
<keyword evidence="1" id="KW-1133">Transmembrane helix</keyword>
<proteinExistence type="predicted"/>